<keyword evidence="2" id="KW-1133">Transmembrane helix</keyword>
<name>A0AAU7DC73_9BACT</name>
<organism evidence="3">
    <name type="scientific">Telmatobacter sp. DSM 110680</name>
    <dbReference type="NCBI Taxonomy" id="3036704"/>
    <lineage>
        <taxon>Bacteria</taxon>
        <taxon>Pseudomonadati</taxon>
        <taxon>Acidobacteriota</taxon>
        <taxon>Terriglobia</taxon>
        <taxon>Terriglobales</taxon>
        <taxon>Acidobacteriaceae</taxon>
        <taxon>Telmatobacter</taxon>
    </lineage>
</organism>
<feature type="region of interest" description="Disordered" evidence="1">
    <location>
        <begin position="164"/>
        <end position="183"/>
    </location>
</feature>
<evidence type="ECO:0000256" key="2">
    <source>
        <dbReference type="SAM" id="Phobius"/>
    </source>
</evidence>
<dbReference type="EMBL" id="CP121196">
    <property type="protein sequence ID" value="XBH15409.1"/>
    <property type="molecule type" value="Genomic_DNA"/>
</dbReference>
<dbReference type="AlphaFoldDB" id="A0AAU7DC73"/>
<dbReference type="InterPro" id="IPR052534">
    <property type="entry name" value="Extracell_DNA_Util/SecSys_Comp"/>
</dbReference>
<sequence length="253" mass="27727">MRVAINLASRPFADVAPALKNLRIAMGALALLAVILGVGLHLVHDKAEAARARAHSLDGKIADLTHERQQYQAMMQQPDNARTLQQAENLNQLFDEKAFSWTLAMEDLETVLPAGVQVTTLEPSVKNGQITVHLRVVGPRNRDVELVQNLEHSRHFLLPRIVNETTASEEGPNQRAEPVSTSNRVNFDMLADYTPGTSEERKLAREKAFASAKARTKGDDDSEPAMGANHARSPYTGTPRAHVPAQPSRGVPQ</sequence>
<dbReference type="PANTHER" id="PTHR40278:SF1">
    <property type="entry name" value="DNA UTILIZATION PROTEIN HOFN"/>
    <property type="match status" value="1"/>
</dbReference>
<dbReference type="PANTHER" id="PTHR40278">
    <property type="entry name" value="DNA UTILIZATION PROTEIN HOFN"/>
    <property type="match status" value="1"/>
</dbReference>
<proteinExistence type="predicted"/>
<protein>
    <submittedName>
        <fullName evidence="3">Fimbrial assembly protein</fullName>
    </submittedName>
</protein>
<evidence type="ECO:0000256" key="1">
    <source>
        <dbReference type="SAM" id="MobiDB-lite"/>
    </source>
</evidence>
<feature type="transmembrane region" description="Helical" evidence="2">
    <location>
        <begin position="24"/>
        <end position="43"/>
    </location>
</feature>
<evidence type="ECO:0000313" key="3">
    <source>
        <dbReference type="EMBL" id="XBH15409.1"/>
    </source>
</evidence>
<accession>A0AAU7DC73</accession>
<dbReference type="RefSeq" id="WP_348260642.1">
    <property type="nucleotide sequence ID" value="NZ_CP121196.1"/>
</dbReference>
<gene>
    <name evidence="3" type="ORF">P8935_12600</name>
</gene>
<feature type="region of interest" description="Disordered" evidence="1">
    <location>
        <begin position="196"/>
        <end position="253"/>
    </location>
</feature>
<feature type="compositionally biased region" description="Basic and acidic residues" evidence="1">
    <location>
        <begin position="198"/>
        <end position="208"/>
    </location>
</feature>
<reference evidence="3" key="1">
    <citation type="submission" date="2023-03" db="EMBL/GenBank/DDBJ databases">
        <title>Edaphobacter sp.</title>
        <authorList>
            <person name="Huber K.J."/>
            <person name="Papendorf J."/>
            <person name="Pilke C."/>
            <person name="Bunk B."/>
            <person name="Sproeer C."/>
            <person name="Pester M."/>
        </authorList>
    </citation>
    <scope>NUCLEOTIDE SEQUENCE</scope>
    <source>
        <strain evidence="3">DSM 110680</strain>
    </source>
</reference>
<keyword evidence="2" id="KW-0472">Membrane</keyword>
<keyword evidence="2" id="KW-0812">Transmembrane</keyword>